<proteinExistence type="predicted"/>
<dbReference type="AlphaFoldDB" id="A0A9Q2PG30"/>
<dbReference type="Proteomes" id="UP000809440">
    <property type="component" value="Unassembled WGS sequence"/>
</dbReference>
<organism evidence="1 3">
    <name type="scientific">Marivita cryptomonadis</name>
    <dbReference type="NCBI Taxonomy" id="505252"/>
    <lineage>
        <taxon>Bacteria</taxon>
        <taxon>Pseudomonadati</taxon>
        <taxon>Pseudomonadota</taxon>
        <taxon>Alphaproteobacteria</taxon>
        <taxon>Rhodobacterales</taxon>
        <taxon>Roseobacteraceae</taxon>
        <taxon>Marivita</taxon>
    </lineage>
</organism>
<accession>A0A9Q2PG30</accession>
<evidence type="ECO:0000313" key="3">
    <source>
        <dbReference type="Proteomes" id="UP000755667"/>
    </source>
</evidence>
<evidence type="ECO:0000313" key="1">
    <source>
        <dbReference type="EMBL" id="MBM2415147.1"/>
    </source>
</evidence>
<evidence type="ECO:0000313" key="4">
    <source>
        <dbReference type="Proteomes" id="UP000809440"/>
    </source>
</evidence>
<sequence>MARFLVGEVRQGHAARFGRLAKDHIALRPMHGPPITDTPLQRSMHSVGWEILWDRTTAGAATGIRPELRDRARGLAPASFPTRP</sequence>
<gene>
    <name evidence="1" type="ORF">JQX41_22825</name>
    <name evidence="2" type="ORF">JQX48_22710</name>
</gene>
<dbReference type="Proteomes" id="UP000755667">
    <property type="component" value="Unassembled WGS sequence"/>
</dbReference>
<dbReference type="EMBL" id="JAFBXF010000027">
    <property type="protein sequence ID" value="MBM2419791.1"/>
    <property type="molecule type" value="Genomic_DNA"/>
</dbReference>
<comment type="caution">
    <text evidence="1">The sequence shown here is derived from an EMBL/GenBank/DDBJ whole genome shotgun (WGS) entry which is preliminary data.</text>
</comment>
<reference evidence="1 4" key="1">
    <citation type="submission" date="2021-01" db="EMBL/GenBank/DDBJ databases">
        <title>Diatom-associated Roseobacters Show Island Model of Population Structure.</title>
        <authorList>
            <person name="Qu L."/>
            <person name="Feng X."/>
            <person name="Chen Y."/>
            <person name="Li L."/>
            <person name="Wang X."/>
            <person name="Hu Z."/>
            <person name="Wang H."/>
            <person name="Luo H."/>
        </authorList>
    </citation>
    <scope>NUCLEOTIDE SEQUENCE</scope>
    <source>
        <strain evidence="2 4">CC28-63</strain>
        <strain evidence="1">CC28-69</strain>
    </source>
</reference>
<protein>
    <submittedName>
        <fullName evidence="1">Uncharacterized protein</fullName>
    </submittedName>
</protein>
<dbReference type="EMBL" id="JAFBXE010000028">
    <property type="protein sequence ID" value="MBM2415147.1"/>
    <property type="molecule type" value="Genomic_DNA"/>
</dbReference>
<evidence type="ECO:0000313" key="2">
    <source>
        <dbReference type="EMBL" id="MBM2419791.1"/>
    </source>
</evidence>
<dbReference type="RefSeq" id="WP_138487748.1">
    <property type="nucleotide sequence ID" value="NZ_JAFBWU010000028.1"/>
</dbReference>
<dbReference type="GeneID" id="62643636"/>
<keyword evidence="4" id="KW-1185">Reference proteome</keyword>
<name>A0A9Q2PG30_9RHOB</name>